<dbReference type="RefSeq" id="WP_157475811.1">
    <property type="nucleotide sequence ID" value="NZ_CP046566.1"/>
</dbReference>
<dbReference type="Proteomes" id="UP000426027">
    <property type="component" value="Chromosome"/>
</dbReference>
<reference evidence="1 2" key="1">
    <citation type="submission" date="2019-11" db="EMBL/GenBank/DDBJ databases">
        <authorList>
            <person name="Im W.T."/>
        </authorList>
    </citation>
    <scope>NUCLEOTIDE SEQUENCE [LARGE SCALE GENOMIC DNA]</scope>
    <source>
        <strain evidence="1 2">SB-02</strain>
    </source>
</reference>
<organism evidence="1 2">
    <name type="scientific">Phnomibacter ginsenosidimutans</name>
    <dbReference type="NCBI Taxonomy" id="2676868"/>
    <lineage>
        <taxon>Bacteria</taxon>
        <taxon>Pseudomonadati</taxon>
        <taxon>Bacteroidota</taxon>
        <taxon>Chitinophagia</taxon>
        <taxon>Chitinophagales</taxon>
        <taxon>Chitinophagaceae</taxon>
        <taxon>Phnomibacter</taxon>
    </lineage>
</organism>
<dbReference type="KEGG" id="fls:GLV81_00075"/>
<dbReference type="Pfam" id="PF26611">
    <property type="entry name" value="MAD7"/>
    <property type="match status" value="1"/>
</dbReference>
<gene>
    <name evidence="1" type="ORF">GLV81_00075</name>
</gene>
<dbReference type="InterPro" id="IPR058120">
    <property type="entry name" value="MADS7"/>
</dbReference>
<proteinExistence type="predicted"/>
<sequence>MPIKLNKEESVFRNELIFAGDAKQVNIDNTLVNLFMLLRHNGIRPKQRARSGDNTIIEVETIKEIFRRLELSDAVSGFRDNPLGTELWIRSNLVNMVYRGNSDKEKISSLRPIHLESYRLRNATSTRDYNNADQVFLMLGAEPAIRDELISFLSEGWDKVTGQINTFDSLDVDSLGLLQLIKNISTGFKTSSTGLNNIKPILEKQAKLFCEDIRKLLVYKRIIPRNVMIDYLKTITSFHLSIYLQNLIQLLPKMITAGTTEVTSQWSIVVDLTDNVDSKVASLAAADAEIMSNSIYDYIKATFQINAALRRLSLNKTNSDHLAKALEILSKRDDQFDLYFNVLWDAIVQNLNDDDRNLLEEIGKYETKHFDKYIEAIMKARTGYLYPYHVQLLDALSQKNTERGILAQGRSRKHPRRFVLGTRLLEALVQILVLRNDGNKYYTTSLSIEELTQELRERYGLIINGNDDSRFANSNVYTKQAFRENLTAFKSKLRQIGFYTELSDAYILQKVRPRYILNA</sequence>
<dbReference type="AlphaFoldDB" id="A0A6I6G5R1"/>
<dbReference type="NCBIfam" id="NF047733">
    <property type="entry name" value="antiphage_MADS7"/>
    <property type="match status" value="1"/>
</dbReference>
<accession>A0A6I6G5R1</accession>
<evidence type="ECO:0000313" key="1">
    <source>
        <dbReference type="EMBL" id="QGW26713.1"/>
    </source>
</evidence>
<keyword evidence="2" id="KW-1185">Reference proteome</keyword>
<dbReference type="EMBL" id="CP046566">
    <property type="protein sequence ID" value="QGW26713.1"/>
    <property type="molecule type" value="Genomic_DNA"/>
</dbReference>
<protein>
    <submittedName>
        <fullName evidence="1">Uncharacterized protein</fullName>
    </submittedName>
</protein>
<evidence type="ECO:0000313" key="2">
    <source>
        <dbReference type="Proteomes" id="UP000426027"/>
    </source>
</evidence>
<name>A0A6I6G5R1_9BACT</name>